<dbReference type="Proteomes" id="UP000054477">
    <property type="component" value="Unassembled WGS sequence"/>
</dbReference>
<reference evidence="1 2" key="1">
    <citation type="submission" date="2014-04" db="EMBL/GenBank/DDBJ databases">
        <authorList>
            <consortium name="DOE Joint Genome Institute"/>
            <person name="Kuo A."/>
            <person name="Kohler A."/>
            <person name="Nagy L.G."/>
            <person name="Floudas D."/>
            <person name="Copeland A."/>
            <person name="Barry K.W."/>
            <person name="Cichocki N."/>
            <person name="Veneault-Fourrey C."/>
            <person name="LaButti K."/>
            <person name="Lindquist E.A."/>
            <person name="Lipzen A."/>
            <person name="Lundell T."/>
            <person name="Morin E."/>
            <person name="Murat C."/>
            <person name="Sun H."/>
            <person name="Tunlid A."/>
            <person name="Henrissat B."/>
            <person name="Grigoriev I.V."/>
            <person name="Hibbett D.S."/>
            <person name="Martin F."/>
            <person name="Nordberg H.P."/>
            <person name="Cantor M.N."/>
            <person name="Hua S.X."/>
        </authorList>
    </citation>
    <scope>NUCLEOTIDE SEQUENCE [LARGE SCALE GENOMIC DNA]</scope>
    <source>
        <strain evidence="1 2">LaAM-08-1</strain>
    </source>
</reference>
<accession>A0A0C9XFB1</accession>
<gene>
    <name evidence="1" type="ORF">K443DRAFT_77171</name>
</gene>
<reference evidence="2" key="2">
    <citation type="submission" date="2015-01" db="EMBL/GenBank/DDBJ databases">
        <title>Evolutionary Origins and Diversification of the Mycorrhizal Mutualists.</title>
        <authorList>
            <consortium name="DOE Joint Genome Institute"/>
            <consortium name="Mycorrhizal Genomics Consortium"/>
            <person name="Kohler A."/>
            <person name="Kuo A."/>
            <person name="Nagy L.G."/>
            <person name="Floudas D."/>
            <person name="Copeland A."/>
            <person name="Barry K.W."/>
            <person name="Cichocki N."/>
            <person name="Veneault-Fourrey C."/>
            <person name="LaButti K."/>
            <person name="Lindquist E.A."/>
            <person name="Lipzen A."/>
            <person name="Lundell T."/>
            <person name="Morin E."/>
            <person name="Murat C."/>
            <person name="Riley R."/>
            <person name="Ohm R."/>
            <person name="Sun H."/>
            <person name="Tunlid A."/>
            <person name="Henrissat B."/>
            <person name="Grigoriev I.V."/>
            <person name="Hibbett D.S."/>
            <person name="Martin F."/>
        </authorList>
    </citation>
    <scope>NUCLEOTIDE SEQUENCE [LARGE SCALE GENOMIC DNA]</scope>
    <source>
        <strain evidence="2">LaAM-08-1</strain>
    </source>
</reference>
<dbReference type="HOGENOM" id="CLU_145554_0_0_1"/>
<feature type="non-terminal residue" evidence="1">
    <location>
        <position position="64"/>
    </location>
</feature>
<protein>
    <submittedName>
        <fullName evidence="1">Uncharacterized protein</fullName>
    </submittedName>
</protein>
<dbReference type="EMBL" id="KN838628">
    <property type="protein sequence ID" value="KIK00319.1"/>
    <property type="molecule type" value="Genomic_DNA"/>
</dbReference>
<keyword evidence="2" id="KW-1185">Reference proteome</keyword>
<dbReference type="AlphaFoldDB" id="A0A0C9XFB1"/>
<evidence type="ECO:0000313" key="1">
    <source>
        <dbReference type="EMBL" id="KIK00319.1"/>
    </source>
</evidence>
<evidence type="ECO:0000313" key="2">
    <source>
        <dbReference type="Proteomes" id="UP000054477"/>
    </source>
</evidence>
<organism evidence="1 2">
    <name type="scientific">Laccaria amethystina LaAM-08-1</name>
    <dbReference type="NCBI Taxonomy" id="1095629"/>
    <lineage>
        <taxon>Eukaryota</taxon>
        <taxon>Fungi</taxon>
        <taxon>Dikarya</taxon>
        <taxon>Basidiomycota</taxon>
        <taxon>Agaricomycotina</taxon>
        <taxon>Agaricomycetes</taxon>
        <taxon>Agaricomycetidae</taxon>
        <taxon>Agaricales</taxon>
        <taxon>Agaricineae</taxon>
        <taxon>Hydnangiaceae</taxon>
        <taxon>Laccaria</taxon>
    </lineage>
</organism>
<name>A0A0C9XFB1_9AGAR</name>
<proteinExistence type="predicted"/>
<feature type="non-terminal residue" evidence="1">
    <location>
        <position position="1"/>
    </location>
</feature>
<sequence length="64" mass="7751">PKKEVDTDRLQNITDRLKKSDIDYKTTNFSNRLQKTTIVHFFVIKVCSVCFWRLQKFVVHFFNI</sequence>